<dbReference type="AlphaFoldDB" id="A0A0B2W512"/>
<evidence type="ECO:0000313" key="3">
    <source>
        <dbReference type="Proteomes" id="UP000031036"/>
    </source>
</evidence>
<keyword evidence="3" id="KW-1185">Reference proteome</keyword>
<evidence type="ECO:0000256" key="1">
    <source>
        <dbReference type="SAM" id="MobiDB-lite"/>
    </source>
</evidence>
<organism evidence="2 3">
    <name type="scientific">Toxocara canis</name>
    <name type="common">Canine roundworm</name>
    <dbReference type="NCBI Taxonomy" id="6265"/>
    <lineage>
        <taxon>Eukaryota</taxon>
        <taxon>Metazoa</taxon>
        <taxon>Ecdysozoa</taxon>
        <taxon>Nematoda</taxon>
        <taxon>Chromadorea</taxon>
        <taxon>Rhabditida</taxon>
        <taxon>Spirurina</taxon>
        <taxon>Ascaridomorpha</taxon>
        <taxon>Ascaridoidea</taxon>
        <taxon>Toxocaridae</taxon>
        <taxon>Toxocara</taxon>
    </lineage>
</organism>
<protein>
    <submittedName>
        <fullName evidence="2">Uncharacterized protein</fullName>
    </submittedName>
</protein>
<feature type="region of interest" description="Disordered" evidence="1">
    <location>
        <begin position="1"/>
        <end position="30"/>
    </location>
</feature>
<comment type="caution">
    <text evidence="2">The sequence shown here is derived from an EMBL/GenBank/DDBJ whole genome shotgun (WGS) entry which is preliminary data.</text>
</comment>
<name>A0A0B2W512_TOXCA</name>
<proteinExistence type="predicted"/>
<gene>
    <name evidence="2" type="ORF">Tcan_02822</name>
</gene>
<dbReference type="EMBL" id="JPKZ01000084">
    <property type="protein sequence ID" value="KHN89058.1"/>
    <property type="molecule type" value="Genomic_DNA"/>
</dbReference>
<accession>A0A0B2W512</accession>
<feature type="compositionally biased region" description="Polar residues" evidence="1">
    <location>
        <begin position="1"/>
        <end position="12"/>
    </location>
</feature>
<reference evidence="2 3" key="1">
    <citation type="submission" date="2014-11" db="EMBL/GenBank/DDBJ databases">
        <title>Genetic blueprint of the zoonotic pathogen Toxocara canis.</title>
        <authorList>
            <person name="Zhu X.-Q."/>
            <person name="Korhonen P.K."/>
            <person name="Cai H."/>
            <person name="Young N.D."/>
            <person name="Nejsum P."/>
            <person name="von Samson-Himmelstjerna G."/>
            <person name="Boag P.R."/>
            <person name="Tan P."/>
            <person name="Li Q."/>
            <person name="Min J."/>
            <person name="Yang Y."/>
            <person name="Wang X."/>
            <person name="Fang X."/>
            <person name="Hall R.S."/>
            <person name="Hofmann A."/>
            <person name="Sternberg P.W."/>
            <person name="Jex A.R."/>
            <person name="Gasser R.B."/>
        </authorList>
    </citation>
    <scope>NUCLEOTIDE SEQUENCE [LARGE SCALE GENOMIC DNA]</scope>
    <source>
        <strain evidence="2">PN_DK_2014</strain>
    </source>
</reference>
<dbReference type="Proteomes" id="UP000031036">
    <property type="component" value="Unassembled WGS sequence"/>
</dbReference>
<sequence>MSTIMNNNNLTLNGDRRTKRPSNRPAMQIYRPPGDPIVWSIFGNEIERRHTRNVLLLRCDEETNNLMRMQTASE</sequence>
<evidence type="ECO:0000313" key="2">
    <source>
        <dbReference type="EMBL" id="KHN89058.1"/>
    </source>
</evidence>